<protein>
    <submittedName>
        <fullName evidence="2">Uncharacterized protein</fullName>
    </submittedName>
</protein>
<feature type="compositionally biased region" description="Basic and acidic residues" evidence="1">
    <location>
        <begin position="333"/>
        <end position="351"/>
    </location>
</feature>
<reference evidence="2 3" key="1">
    <citation type="submission" date="2024-10" db="EMBL/GenBank/DDBJ databases">
        <title>The Natural Products Discovery Center: Release of the First 8490 Sequenced Strains for Exploring Actinobacteria Biosynthetic Diversity.</title>
        <authorList>
            <person name="Kalkreuter E."/>
            <person name="Kautsar S.A."/>
            <person name="Yang D."/>
            <person name="Bader C.D."/>
            <person name="Teijaro C.N."/>
            <person name="Fluegel L."/>
            <person name="Davis C.M."/>
            <person name="Simpson J.R."/>
            <person name="Lauterbach L."/>
            <person name="Steele A.D."/>
            <person name="Gui C."/>
            <person name="Meng S."/>
            <person name="Li G."/>
            <person name="Viehrig K."/>
            <person name="Ye F."/>
            <person name="Su P."/>
            <person name="Kiefer A.F."/>
            <person name="Nichols A."/>
            <person name="Cepeda A.J."/>
            <person name="Yan W."/>
            <person name="Fan B."/>
            <person name="Jiang Y."/>
            <person name="Adhikari A."/>
            <person name="Zheng C.-J."/>
            <person name="Schuster L."/>
            <person name="Cowan T.M."/>
            <person name="Smanski M.J."/>
            <person name="Chevrette M.G."/>
            <person name="De Carvalho L.P.S."/>
            <person name="Shen B."/>
        </authorList>
    </citation>
    <scope>NUCLEOTIDE SEQUENCE [LARGE SCALE GENOMIC DNA]</scope>
    <source>
        <strain evidence="2 3">NPDC019377</strain>
    </source>
</reference>
<evidence type="ECO:0000256" key="1">
    <source>
        <dbReference type="SAM" id="MobiDB-lite"/>
    </source>
</evidence>
<feature type="compositionally biased region" description="Basic and acidic residues" evidence="1">
    <location>
        <begin position="488"/>
        <end position="503"/>
    </location>
</feature>
<evidence type="ECO:0000313" key="3">
    <source>
        <dbReference type="Proteomes" id="UP001611494"/>
    </source>
</evidence>
<dbReference type="EMBL" id="JBIRYL010000002">
    <property type="protein sequence ID" value="MFI2230920.1"/>
    <property type="molecule type" value="Genomic_DNA"/>
</dbReference>
<keyword evidence="3" id="KW-1185">Reference proteome</keyword>
<feature type="region of interest" description="Disordered" evidence="1">
    <location>
        <begin position="174"/>
        <end position="208"/>
    </location>
</feature>
<dbReference type="Proteomes" id="UP001611494">
    <property type="component" value="Unassembled WGS sequence"/>
</dbReference>
<feature type="region of interest" description="Disordered" evidence="1">
    <location>
        <begin position="333"/>
        <end position="356"/>
    </location>
</feature>
<accession>A0ABW7VZ10</accession>
<gene>
    <name evidence="2" type="ORF">ACH49Z_13830</name>
</gene>
<evidence type="ECO:0000313" key="2">
    <source>
        <dbReference type="EMBL" id="MFI2230920.1"/>
    </source>
</evidence>
<name>A0ABW7VZ10_9NOCA</name>
<feature type="compositionally biased region" description="Low complexity" evidence="1">
    <location>
        <begin position="183"/>
        <end position="196"/>
    </location>
</feature>
<feature type="compositionally biased region" description="Basic and acidic residues" evidence="1">
    <location>
        <begin position="455"/>
        <end position="468"/>
    </location>
</feature>
<dbReference type="RefSeq" id="WP_397062265.1">
    <property type="nucleotide sequence ID" value="NZ_JBIRYL010000002.1"/>
</dbReference>
<organism evidence="2 3">
    <name type="scientific">Nocardia testacea</name>
    <dbReference type="NCBI Taxonomy" id="248551"/>
    <lineage>
        <taxon>Bacteria</taxon>
        <taxon>Bacillati</taxon>
        <taxon>Actinomycetota</taxon>
        <taxon>Actinomycetes</taxon>
        <taxon>Mycobacteriales</taxon>
        <taxon>Nocardiaceae</taxon>
        <taxon>Nocardia</taxon>
    </lineage>
</organism>
<sequence length="553" mass="63439">MSDRPVEDEIMDEARRFGHSMAQMMRMHAQANGWWEQRKVRRQISLEMRRQRRAEQAERAHQKVWTAQMIHRYQIAAQARADRALDPRISAEQQRRDAEVDARHLDELRERIVGNARLTQVERGIALDCLETARMWPHAKVKTPELLERAPKVRGVNALRYRARLARETAWVQQRRQEREQQHPQPVREQQYQQPVGEQSMQAEPVRPTGERTLAQVDAVQKIRHAVVENQAGQLRVAGDAAALAGLTPQRIDWEMRHAEQNSKFTSEVASLRNGDITVWRTYHPTEAEATQWTAHNVGTANWLPGVQLKAVIRERGNQVPLRLADGGIEHVTARTAEWSRPERDRQRDQDGGQPGLEELATRHRLSIEHNAELSDQNARLTRELTAQRVEREQVAEVEARIRKLADAQEDRDRKIAVLQRSVDAVTADRDSLRTALDDAEARIQRLQNLNRGLSDDRNKYRSERDQAVQKLAQRTPPAERLGSAERQAAERETNRGTGEHATGDIAADLAKLRQQQRDRGGENTAAMPREQLPTTPETNGHRPGRNGIERSR</sequence>
<proteinExistence type="predicted"/>
<feature type="region of interest" description="Disordered" evidence="1">
    <location>
        <begin position="455"/>
        <end position="553"/>
    </location>
</feature>
<comment type="caution">
    <text evidence="2">The sequence shown here is derived from an EMBL/GenBank/DDBJ whole genome shotgun (WGS) entry which is preliminary data.</text>
</comment>